<evidence type="ECO:0000256" key="10">
    <source>
        <dbReference type="ARBA" id="ARBA00048540"/>
    </source>
</evidence>
<evidence type="ECO:0000313" key="12">
    <source>
        <dbReference type="EMBL" id="WPJ97634.1"/>
    </source>
</evidence>
<dbReference type="Gene3D" id="3.10.520.10">
    <property type="entry name" value="ApbE-like domains"/>
    <property type="match status" value="1"/>
</dbReference>
<keyword evidence="5 11" id="KW-0808">Transferase</keyword>
<evidence type="ECO:0000256" key="8">
    <source>
        <dbReference type="ARBA" id="ARBA00022842"/>
    </source>
</evidence>
<dbReference type="PANTHER" id="PTHR30040:SF2">
    <property type="entry name" value="FAD:PROTEIN FMN TRANSFERASE"/>
    <property type="match status" value="1"/>
</dbReference>
<dbReference type="PANTHER" id="PTHR30040">
    <property type="entry name" value="THIAMINE BIOSYNTHESIS LIPOPROTEIN APBE"/>
    <property type="match status" value="1"/>
</dbReference>
<comment type="cofactor">
    <cofactor evidence="1">
        <name>Mg(2+)</name>
        <dbReference type="ChEBI" id="CHEBI:18420"/>
    </cofactor>
</comment>
<dbReference type="RefSeq" id="WP_319834471.1">
    <property type="nucleotide sequence ID" value="NZ_CP138858.1"/>
</dbReference>
<keyword evidence="8 11" id="KW-0460">Magnesium</keyword>
<evidence type="ECO:0000256" key="9">
    <source>
        <dbReference type="ARBA" id="ARBA00031306"/>
    </source>
</evidence>
<dbReference type="SUPFAM" id="SSF143631">
    <property type="entry name" value="ApbE-like"/>
    <property type="match status" value="1"/>
</dbReference>
<reference evidence="12 13" key="1">
    <citation type="submission" date="2023-11" db="EMBL/GenBank/DDBJ databases">
        <title>Coraliomargarita sp. nov., isolated from marine algae.</title>
        <authorList>
            <person name="Lee J.K."/>
            <person name="Baek J.H."/>
            <person name="Kim J.M."/>
            <person name="Choi D.G."/>
            <person name="Jeon C.O."/>
        </authorList>
    </citation>
    <scope>NUCLEOTIDE SEQUENCE [LARGE SCALE GENOMIC DNA]</scope>
    <source>
        <strain evidence="12 13">J2-16</strain>
    </source>
</reference>
<keyword evidence="7 11" id="KW-0274">FAD</keyword>
<dbReference type="EMBL" id="CP138858">
    <property type="protein sequence ID" value="WPJ97634.1"/>
    <property type="molecule type" value="Genomic_DNA"/>
</dbReference>
<protein>
    <recommendedName>
        <fullName evidence="3 11">FAD:protein FMN transferase</fullName>
        <ecNumber evidence="2 11">2.7.1.180</ecNumber>
    </recommendedName>
    <alternativeName>
        <fullName evidence="9 11">Flavin transferase</fullName>
    </alternativeName>
</protein>
<gene>
    <name evidence="12" type="ORF">SH580_07915</name>
</gene>
<keyword evidence="13" id="KW-1185">Reference proteome</keyword>
<evidence type="ECO:0000313" key="13">
    <source>
        <dbReference type="Proteomes" id="UP001324993"/>
    </source>
</evidence>
<dbReference type="GO" id="GO:0016740">
    <property type="term" value="F:transferase activity"/>
    <property type="evidence" value="ECO:0007669"/>
    <property type="project" value="UniProtKB-KW"/>
</dbReference>
<evidence type="ECO:0000256" key="5">
    <source>
        <dbReference type="ARBA" id="ARBA00022679"/>
    </source>
</evidence>
<dbReference type="PIRSF" id="PIRSF006268">
    <property type="entry name" value="ApbE"/>
    <property type="match status" value="1"/>
</dbReference>
<evidence type="ECO:0000256" key="7">
    <source>
        <dbReference type="ARBA" id="ARBA00022827"/>
    </source>
</evidence>
<evidence type="ECO:0000256" key="2">
    <source>
        <dbReference type="ARBA" id="ARBA00011955"/>
    </source>
</evidence>
<dbReference type="Proteomes" id="UP001324993">
    <property type="component" value="Chromosome"/>
</dbReference>
<dbReference type="Pfam" id="PF02424">
    <property type="entry name" value="ApbE"/>
    <property type="match status" value="1"/>
</dbReference>
<evidence type="ECO:0000256" key="4">
    <source>
        <dbReference type="ARBA" id="ARBA00022630"/>
    </source>
</evidence>
<keyword evidence="6 11" id="KW-0479">Metal-binding</keyword>
<evidence type="ECO:0000256" key="6">
    <source>
        <dbReference type="ARBA" id="ARBA00022723"/>
    </source>
</evidence>
<evidence type="ECO:0000256" key="1">
    <source>
        <dbReference type="ARBA" id="ARBA00001946"/>
    </source>
</evidence>
<evidence type="ECO:0000256" key="3">
    <source>
        <dbReference type="ARBA" id="ARBA00016337"/>
    </source>
</evidence>
<organism evidence="12 13">
    <name type="scientific">Coraliomargarita algicola</name>
    <dbReference type="NCBI Taxonomy" id="3092156"/>
    <lineage>
        <taxon>Bacteria</taxon>
        <taxon>Pseudomonadati</taxon>
        <taxon>Verrucomicrobiota</taxon>
        <taxon>Opitutia</taxon>
        <taxon>Puniceicoccales</taxon>
        <taxon>Coraliomargaritaceae</taxon>
        <taxon>Coraliomargarita</taxon>
    </lineage>
</organism>
<evidence type="ECO:0000256" key="11">
    <source>
        <dbReference type="PIRNR" id="PIRNR006268"/>
    </source>
</evidence>
<dbReference type="EC" id="2.7.1.180" evidence="2 11"/>
<keyword evidence="4 11" id="KW-0285">Flavoprotein</keyword>
<comment type="similarity">
    <text evidence="11">Belongs to the ApbE family.</text>
</comment>
<name>A0ABZ0RN30_9BACT</name>
<dbReference type="InterPro" id="IPR024932">
    <property type="entry name" value="ApbE"/>
</dbReference>
<sequence>MQRRRFIQIMASSIAGLGLGQTLSARSLQPVSWQGYALGSEGQFTLYTEQPTQARRILDTCLAEIRHLESRFSLYDSQSELCQLNRNGSLSNPAPEWQPLLRAIDQAYQQTNGLFDPTIQPIWKHYQAHFAAQPQATTVPDEGTLQAALARTGWQHVQHNESGVHFKQPSMSLTLNGIAQGYITDRIAEILQAAGYGQVLIELGETRGLGQHPEQRPWQIGIQDANNRQNIYRIAELENQALATSGGYGSPFSQDGTYHHLIHPQTGRPTTQWKSLSVIAPSATQADALSTGLSFASPSQIQQFQQTHDQVQILTQA</sequence>
<comment type="catalytic activity">
    <reaction evidence="10 11">
        <text>L-threonyl-[protein] + FAD = FMN-L-threonyl-[protein] + AMP + H(+)</text>
        <dbReference type="Rhea" id="RHEA:36847"/>
        <dbReference type="Rhea" id="RHEA-COMP:11060"/>
        <dbReference type="Rhea" id="RHEA-COMP:11061"/>
        <dbReference type="ChEBI" id="CHEBI:15378"/>
        <dbReference type="ChEBI" id="CHEBI:30013"/>
        <dbReference type="ChEBI" id="CHEBI:57692"/>
        <dbReference type="ChEBI" id="CHEBI:74257"/>
        <dbReference type="ChEBI" id="CHEBI:456215"/>
        <dbReference type="EC" id="2.7.1.180"/>
    </reaction>
</comment>
<accession>A0ABZ0RN30</accession>
<dbReference type="InterPro" id="IPR003374">
    <property type="entry name" value="ApbE-like_sf"/>
</dbReference>
<proteinExistence type="inferred from homology"/>